<feature type="domain" description="GPI inositol-deacylase winged helix" evidence="4">
    <location>
        <begin position="491"/>
        <end position="578"/>
    </location>
</feature>
<dbReference type="SMART" id="SM00248">
    <property type="entry name" value="ANK"/>
    <property type="match status" value="9"/>
</dbReference>
<keyword evidence="7" id="KW-1185">Reference proteome</keyword>
<protein>
    <submittedName>
        <fullName evidence="6">Ankyrin repeat-containing domain protein</fullName>
    </submittedName>
</protein>
<accession>A0AAD4KES0</accession>
<dbReference type="PROSITE" id="PS50088">
    <property type="entry name" value="ANK_REPEAT"/>
    <property type="match status" value="1"/>
</dbReference>
<dbReference type="Pfam" id="PF24883">
    <property type="entry name" value="NPHP3_N"/>
    <property type="match status" value="1"/>
</dbReference>
<feature type="signal peptide" evidence="3">
    <location>
        <begin position="1"/>
        <end position="22"/>
    </location>
</feature>
<dbReference type="Pfam" id="PF22939">
    <property type="entry name" value="WHD_GPIID"/>
    <property type="match status" value="1"/>
</dbReference>
<keyword evidence="3" id="KW-0732">Signal</keyword>
<dbReference type="InterPro" id="IPR036770">
    <property type="entry name" value="Ankyrin_rpt-contain_sf"/>
</dbReference>
<evidence type="ECO:0000259" key="4">
    <source>
        <dbReference type="Pfam" id="PF22939"/>
    </source>
</evidence>
<evidence type="ECO:0000256" key="1">
    <source>
        <dbReference type="ARBA" id="ARBA00022737"/>
    </source>
</evidence>
<sequence>MDPLSVTASLIAVIQITTVVCGHCMQYVRSAKNSKTLILGLVQRLGGLQIVLATLEELTKRDSTEASDNNVDSIGKECFLPTLHRIRDMEDLFKECLQKLEQLETDISPPKHQNLSKREALLKALHWPIKEAYMKKIMEDITEYISLFSFALTLDETNNVLDIRQKTTETNTLVRSLHEQKREEIKNRRGDEIARWLSAPDSSVDYMHALRTKAQNTGNWLIQEQRYKEWKLHPNTFWLNGTPGSGKTVLSSTVLEDLLGHRATNMNIAVIYFYFKADDATKRTPEGMLRSLLKQIFDCGGKNSEVMIELFGDGNKQRSTSQLLSAFMNMTSEFCNVYVVLDALDECQDLSDLFDMIEEINKEADENLHIFFTSRDTKYIKECIENMGKIVTSIKLTTSVVKQDIRNYIRDRLRTDRDFKRWRGQSEVQKLIEDSLIEKSDGMFLWVVCQLKELRRCRGPPDLRRKLATMPKDLNETYAQMLSHISDDDYVVAMRMLYWLLFSTRPLHIEELAELVAMDFNIEPFDKIEHIWDPNEVLDICPGLMTTIEERSPGTEEEPRIVVRLAHISIQEYLLSNDILNGQVVRFHIEKSAAHASITECCLMYMRLIRGNFRDVVDSLPLAVYAADNWLYHYEQVPVSATKIHHLTLKFLLNMEDVYLRWIRYFLTVVATPKASPELYDLLTQSPLYVASSFGLLSVLKLMLDSKEIDWKRGPMLQNALRAAYMIGLRPKDKVSADIVELLVKYGADFRGDVRFPTNLHAGGYFGLEELVKKDLDSGIDVNIQGGAFGTALQAAAVGRGLLNFFTTLPMGGGYRKFDGISLNAIQVLLERGADPNISGDQEGSALFTSCLNGDLPCAKLLLDYGADTNYKPSKTKFYKSCLSAASRNGGVPMVQLLFEHGADMNCTGALGAAAGVGDGNLIRFLLQKGADPRLADRYGDRTPLQQACASRCPDGVEALLQYGADPNEGGGRLESPFQEACVAGGPVDTLRLLIDKGVDLNKVEGPFGTCLHTAAFCRHTEIFEYLLQRGANVHIKGKMFPTVLRHAFQNPQPQIFTHLLKLGDDMDTPAGRYGETLQQTLAAAPADKSELRFDRARNPQEFTRIIRKGDSWQDFDQIVIEECLKQEGVAISDLYCILPD</sequence>
<dbReference type="Pfam" id="PF12796">
    <property type="entry name" value="Ank_2"/>
    <property type="match status" value="1"/>
</dbReference>
<name>A0AAD4KES0_9EURO</name>
<dbReference type="SUPFAM" id="SSF48403">
    <property type="entry name" value="Ankyrin repeat"/>
    <property type="match status" value="1"/>
</dbReference>
<organism evidence="6 7">
    <name type="scientific">Talaromyces proteolyticus</name>
    <dbReference type="NCBI Taxonomy" id="1131652"/>
    <lineage>
        <taxon>Eukaryota</taxon>
        <taxon>Fungi</taxon>
        <taxon>Dikarya</taxon>
        <taxon>Ascomycota</taxon>
        <taxon>Pezizomycotina</taxon>
        <taxon>Eurotiomycetes</taxon>
        <taxon>Eurotiomycetidae</taxon>
        <taxon>Eurotiales</taxon>
        <taxon>Trichocomaceae</taxon>
        <taxon>Talaromyces</taxon>
        <taxon>Talaromyces sect. Bacilispori</taxon>
    </lineage>
</organism>
<dbReference type="Gene3D" id="3.40.50.300">
    <property type="entry name" value="P-loop containing nucleotide triphosphate hydrolases"/>
    <property type="match status" value="1"/>
</dbReference>
<evidence type="ECO:0000256" key="2">
    <source>
        <dbReference type="PROSITE-ProRule" id="PRU00023"/>
    </source>
</evidence>
<dbReference type="InterPro" id="IPR027417">
    <property type="entry name" value="P-loop_NTPase"/>
</dbReference>
<dbReference type="SUPFAM" id="SSF52540">
    <property type="entry name" value="P-loop containing nucleoside triphosphate hydrolases"/>
    <property type="match status" value="1"/>
</dbReference>
<evidence type="ECO:0000256" key="3">
    <source>
        <dbReference type="SAM" id="SignalP"/>
    </source>
</evidence>
<evidence type="ECO:0000259" key="5">
    <source>
        <dbReference type="Pfam" id="PF24883"/>
    </source>
</evidence>
<dbReference type="Gene3D" id="1.25.40.20">
    <property type="entry name" value="Ankyrin repeat-containing domain"/>
    <property type="match status" value="2"/>
</dbReference>
<dbReference type="RefSeq" id="XP_046066222.1">
    <property type="nucleotide sequence ID" value="XM_046218738.1"/>
</dbReference>
<dbReference type="InterPro" id="IPR056884">
    <property type="entry name" value="NPHP3-like_N"/>
</dbReference>
<dbReference type="Proteomes" id="UP001201262">
    <property type="component" value="Unassembled WGS sequence"/>
</dbReference>
<feature type="chain" id="PRO_5042132120" evidence="3">
    <location>
        <begin position="23"/>
        <end position="1141"/>
    </location>
</feature>
<dbReference type="PROSITE" id="PS50297">
    <property type="entry name" value="ANK_REP_REGION"/>
    <property type="match status" value="1"/>
</dbReference>
<gene>
    <name evidence="6" type="ORF">BGW36DRAFT_401414</name>
</gene>
<dbReference type="AlphaFoldDB" id="A0AAD4KES0"/>
<comment type="caution">
    <text evidence="6">The sequence shown here is derived from an EMBL/GenBank/DDBJ whole genome shotgun (WGS) entry which is preliminary data.</text>
</comment>
<dbReference type="GeneID" id="70249025"/>
<reference evidence="6" key="1">
    <citation type="submission" date="2021-12" db="EMBL/GenBank/DDBJ databases">
        <title>Convergent genome expansion in fungi linked to evolution of root-endophyte symbiosis.</title>
        <authorList>
            <consortium name="DOE Joint Genome Institute"/>
            <person name="Ke Y.-H."/>
            <person name="Bonito G."/>
            <person name="Liao H.-L."/>
            <person name="Looney B."/>
            <person name="Rojas-Flechas A."/>
            <person name="Nash J."/>
            <person name="Hameed K."/>
            <person name="Schadt C."/>
            <person name="Martin F."/>
            <person name="Crous P.W."/>
            <person name="Miettinen O."/>
            <person name="Magnuson J.K."/>
            <person name="Labbe J."/>
            <person name="Jacobson D."/>
            <person name="Doktycz M.J."/>
            <person name="Veneault-Fourrey C."/>
            <person name="Kuo A."/>
            <person name="Mondo S."/>
            <person name="Calhoun S."/>
            <person name="Riley R."/>
            <person name="Ohm R."/>
            <person name="LaButti K."/>
            <person name="Andreopoulos B."/>
            <person name="Pangilinan J."/>
            <person name="Nolan M."/>
            <person name="Tritt A."/>
            <person name="Clum A."/>
            <person name="Lipzen A."/>
            <person name="Daum C."/>
            <person name="Barry K."/>
            <person name="Grigoriev I.V."/>
            <person name="Vilgalys R."/>
        </authorList>
    </citation>
    <scope>NUCLEOTIDE SEQUENCE</scope>
    <source>
        <strain evidence="6">PMI_201</strain>
    </source>
</reference>
<dbReference type="Pfam" id="PF13637">
    <property type="entry name" value="Ank_4"/>
    <property type="match status" value="1"/>
</dbReference>
<dbReference type="EMBL" id="JAJTJA010000014">
    <property type="protein sequence ID" value="KAH8689939.1"/>
    <property type="molecule type" value="Genomic_DNA"/>
</dbReference>
<proteinExistence type="predicted"/>
<feature type="repeat" description="ANK" evidence="2">
    <location>
        <begin position="1010"/>
        <end position="1039"/>
    </location>
</feature>
<dbReference type="InterPro" id="IPR002110">
    <property type="entry name" value="Ankyrin_rpt"/>
</dbReference>
<feature type="domain" description="Nephrocystin 3-like N-terminal" evidence="5">
    <location>
        <begin position="216"/>
        <end position="375"/>
    </location>
</feature>
<keyword evidence="2" id="KW-0040">ANK repeat</keyword>
<evidence type="ECO:0000313" key="6">
    <source>
        <dbReference type="EMBL" id="KAH8689939.1"/>
    </source>
</evidence>
<dbReference type="PANTHER" id="PTHR10039">
    <property type="entry name" value="AMELOGENIN"/>
    <property type="match status" value="1"/>
</dbReference>
<keyword evidence="1" id="KW-0677">Repeat</keyword>
<dbReference type="PANTHER" id="PTHR10039:SF16">
    <property type="entry name" value="GPI INOSITOL-DEACYLASE"/>
    <property type="match status" value="1"/>
</dbReference>
<evidence type="ECO:0000313" key="7">
    <source>
        <dbReference type="Proteomes" id="UP001201262"/>
    </source>
</evidence>
<dbReference type="InterPro" id="IPR054471">
    <property type="entry name" value="GPIID_WHD"/>
</dbReference>